<dbReference type="InterPro" id="IPR052962">
    <property type="entry name" value="AA_Transporter_AGT"/>
</dbReference>
<proteinExistence type="predicted"/>
<keyword evidence="4 5" id="KW-0472">Membrane</keyword>
<evidence type="ECO:0000256" key="1">
    <source>
        <dbReference type="ARBA" id="ARBA00004141"/>
    </source>
</evidence>
<dbReference type="InterPro" id="IPR002293">
    <property type="entry name" value="AA/rel_permease1"/>
</dbReference>
<protein>
    <submittedName>
        <fullName evidence="6">Aspartate-proton symporter</fullName>
    </submittedName>
</protein>
<evidence type="ECO:0000313" key="7">
    <source>
        <dbReference type="Proteomes" id="UP001139263"/>
    </source>
</evidence>
<evidence type="ECO:0000256" key="3">
    <source>
        <dbReference type="ARBA" id="ARBA00022989"/>
    </source>
</evidence>
<feature type="transmembrane region" description="Helical" evidence="5">
    <location>
        <begin position="162"/>
        <end position="183"/>
    </location>
</feature>
<name>A0A9X1VC13_9BACL</name>
<evidence type="ECO:0000313" key="6">
    <source>
        <dbReference type="EMBL" id="MCI0183232.1"/>
    </source>
</evidence>
<organism evidence="6 7">
    <name type="scientific">Sulfoacidibacillus ferrooxidans</name>
    <dbReference type="NCBI Taxonomy" id="2005001"/>
    <lineage>
        <taxon>Bacteria</taxon>
        <taxon>Bacillati</taxon>
        <taxon>Bacillota</taxon>
        <taxon>Bacilli</taxon>
        <taxon>Bacillales</taxon>
        <taxon>Alicyclobacillaceae</taxon>
        <taxon>Sulfoacidibacillus</taxon>
    </lineage>
</organism>
<feature type="transmembrane region" description="Helical" evidence="5">
    <location>
        <begin position="41"/>
        <end position="61"/>
    </location>
</feature>
<dbReference type="PANTHER" id="PTHR47547:SF1">
    <property type="entry name" value="ASPARTATE-PROTON SYMPORTER"/>
    <property type="match status" value="1"/>
</dbReference>
<dbReference type="GO" id="GO:0016020">
    <property type="term" value="C:membrane"/>
    <property type="evidence" value="ECO:0007669"/>
    <property type="project" value="UniProtKB-SubCell"/>
</dbReference>
<keyword evidence="3 5" id="KW-1133">Transmembrane helix</keyword>
<dbReference type="RefSeq" id="WP_241713219.1">
    <property type="nucleotide sequence ID" value="NZ_JALBUF010000003.1"/>
</dbReference>
<reference evidence="6" key="1">
    <citation type="submission" date="2022-03" db="EMBL/GenBank/DDBJ databases">
        <title>Draft Genome Sequence of Firmicute Strain S0AB, a Heterotrophic Iron/Sulfur-Oxidizing Extreme Acidophile.</title>
        <authorList>
            <person name="Vergara E."/>
            <person name="Pakostova E."/>
            <person name="Johnson D.B."/>
            <person name="Holmes D.S."/>
        </authorList>
    </citation>
    <scope>NUCLEOTIDE SEQUENCE</scope>
    <source>
        <strain evidence="6">S0AB</strain>
    </source>
</reference>
<dbReference type="GO" id="GO:0022857">
    <property type="term" value="F:transmembrane transporter activity"/>
    <property type="evidence" value="ECO:0007669"/>
    <property type="project" value="InterPro"/>
</dbReference>
<feature type="transmembrane region" description="Helical" evidence="5">
    <location>
        <begin position="396"/>
        <end position="420"/>
    </location>
</feature>
<gene>
    <name evidence="6" type="primary">yveA_5</name>
    <name evidence="6" type="ORF">MM817_01503</name>
</gene>
<keyword evidence="7" id="KW-1185">Reference proteome</keyword>
<dbReference type="AlphaFoldDB" id="A0A9X1VC13"/>
<dbReference type="Pfam" id="PF13520">
    <property type="entry name" value="AA_permease_2"/>
    <property type="match status" value="1"/>
</dbReference>
<evidence type="ECO:0000256" key="2">
    <source>
        <dbReference type="ARBA" id="ARBA00022692"/>
    </source>
</evidence>
<accession>A0A9X1VC13</accession>
<comment type="subcellular location">
    <subcellularLocation>
        <location evidence="1">Membrane</location>
        <topology evidence="1">Multi-pass membrane protein</topology>
    </subcellularLocation>
</comment>
<feature type="transmembrane region" description="Helical" evidence="5">
    <location>
        <begin position="12"/>
        <end position="35"/>
    </location>
</feature>
<evidence type="ECO:0000256" key="4">
    <source>
        <dbReference type="ARBA" id="ARBA00023136"/>
    </source>
</evidence>
<feature type="transmembrane region" description="Helical" evidence="5">
    <location>
        <begin position="426"/>
        <end position="444"/>
    </location>
</feature>
<dbReference type="Proteomes" id="UP001139263">
    <property type="component" value="Unassembled WGS sequence"/>
</dbReference>
<feature type="transmembrane region" description="Helical" evidence="5">
    <location>
        <begin position="126"/>
        <end position="150"/>
    </location>
</feature>
<sequence length="535" mass="57823">MHTGLKKDLSFLDLTMASVGGIIGSGWLFGALYAAQDAGPASIVSWIIGGIAVLFIGLVYSELGGMLPESGSIVRYPHYSHGHVTSFIMGWAAWIAYSSVPAVEAEGVMQYASHWFPQLWNSHTNLLTGFGLTCAAILMFGFFLVNYFGVRYFAKVNTTITFVKFIMPTLTIIIFLFTGLHWGNLTSAGGFAPEGSSGILVAVATSGVVFAYLGFRQALDLAGEARNPQRDVPLALLISIVVGVVLYVLLQLVFVAGVSPSALSHGWPSVSFNAPFAQLAVSLNLGWMAVLLYADAIISPAGTGNVYIASTTRVLYALANNGYFPRALAKVDQRTGVPYVALISAFILGLIFLLPFPSWQSLVGLVSSATVFTYIIGPVSLTVLRKTASDAIRPYRLAGASIISPLAFVIGSLIIYWTGWAIDSKLLIALLIGIILYGIFSLLLPSEIERPSGQSFKSGIWLILYLLVMLFFSYAGSTKLGELKNWIAYPWDMVIVAMTSLVFFYVGVQSGYRTKDVEEALEAVEQSRQERTALL</sequence>
<feature type="transmembrane region" description="Helical" evidence="5">
    <location>
        <begin position="234"/>
        <end position="256"/>
    </location>
</feature>
<feature type="transmembrane region" description="Helical" evidence="5">
    <location>
        <begin position="362"/>
        <end position="384"/>
    </location>
</feature>
<dbReference type="PANTHER" id="PTHR47547">
    <property type="match status" value="1"/>
</dbReference>
<feature type="transmembrane region" description="Helical" evidence="5">
    <location>
        <begin position="456"/>
        <end position="475"/>
    </location>
</feature>
<dbReference type="Gene3D" id="1.20.1740.10">
    <property type="entry name" value="Amino acid/polyamine transporter I"/>
    <property type="match status" value="1"/>
</dbReference>
<feature type="transmembrane region" description="Helical" evidence="5">
    <location>
        <begin position="336"/>
        <end position="356"/>
    </location>
</feature>
<evidence type="ECO:0000256" key="5">
    <source>
        <dbReference type="SAM" id="Phobius"/>
    </source>
</evidence>
<dbReference type="EMBL" id="JALBUF010000003">
    <property type="protein sequence ID" value="MCI0183232.1"/>
    <property type="molecule type" value="Genomic_DNA"/>
</dbReference>
<dbReference type="PIRSF" id="PIRSF006060">
    <property type="entry name" value="AA_transporter"/>
    <property type="match status" value="1"/>
</dbReference>
<comment type="caution">
    <text evidence="6">The sequence shown here is derived from an EMBL/GenBank/DDBJ whole genome shotgun (WGS) entry which is preliminary data.</text>
</comment>
<feature type="transmembrane region" description="Helical" evidence="5">
    <location>
        <begin position="487"/>
        <end position="508"/>
    </location>
</feature>
<keyword evidence="2 5" id="KW-0812">Transmembrane</keyword>
<feature type="transmembrane region" description="Helical" evidence="5">
    <location>
        <begin position="195"/>
        <end position="213"/>
    </location>
</feature>